<evidence type="ECO:0000313" key="2">
    <source>
        <dbReference type="EMBL" id="KAK1371798.1"/>
    </source>
</evidence>
<dbReference type="SMART" id="SM00256">
    <property type="entry name" value="FBOX"/>
    <property type="match status" value="1"/>
</dbReference>
<dbReference type="InterPro" id="IPR001810">
    <property type="entry name" value="F-box_dom"/>
</dbReference>
<dbReference type="Proteomes" id="UP001237642">
    <property type="component" value="Unassembled WGS sequence"/>
</dbReference>
<proteinExistence type="predicted"/>
<evidence type="ECO:0000259" key="1">
    <source>
        <dbReference type="PROSITE" id="PS50181"/>
    </source>
</evidence>
<dbReference type="NCBIfam" id="TIGR01640">
    <property type="entry name" value="F_box_assoc_1"/>
    <property type="match status" value="1"/>
</dbReference>
<evidence type="ECO:0000313" key="3">
    <source>
        <dbReference type="Proteomes" id="UP001237642"/>
    </source>
</evidence>
<dbReference type="PANTHER" id="PTHR31672">
    <property type="entry name" value="BNACNNG10540D PROTEIN"/>
    <property type="match status" value="1"/>
</dbReference>
<dbReference type="PANTHER" id="PTHR31672:SF13">
    <property type="entry name" value="F-BOX PROTEIN CPR30-LIKE"/>
    <property type="match status" value="1"/>
</dbReference>
<dbReference type="Pfam" id="PF07734">
    <property type="entry name" value="FBA_1"/>
    <property type="match status" value="1"/>
</dbReference>
<name>A0AAD8HRY2_9APIA</name>
<dbReference type="InterPro" id="IPR011044">
    <property type="entry name" value="Quino_amine_DH_bsu"/>
</dbReference>
<dbReference type="InterPro" id="IPR017451">
    <property type="entry name" value="F-box-assoc_interact_dom"/>
</dbReference>
<dbReference type="InterPro" id="IPR006527">
    <property type="entry name" value="F-box-assoc_dom_typ1"/>
</dbReference>
<dbReference type="PROSITE" id="PS50181">
    <property type="entry name" value="FBOX"/>
    <property type="match status" value="1"/>
</dbReference>
<gene>
    <name evidence="2" type="ORF">POM88_037890</name>
</gene>
<dbReference type="InterPro" id="IPR036047">
    <property type="entry name" value="F-box-like_dom_sf"/>
</dbReference>
<feature type="domain" description="F-box" evidence="1">
    <location>
        <begin position="9"/>
        <end position="61"/>
    </location>
</feature>
<dbReference type="Pfam" id="PF00646">
    <property type="entry name" value="F-box"/>
    <property type="match status" value="1"/>
</dbReference>
<sequence>MSLSKPDNYMPTYDFPEEILSEIFKRLPVKYVLRCRAVQKSWYHLLKTPMFITLHCNYQKLTAHVNPKYLLFHNNNTHLLTVCSDDKQCQQYCTLEYPFDFYGHEWSALSNGLVCVSSVLYRRNGYDSNIYLWNPIVQKCRTLPNSPLSRYTYEEIEWMALAFGFLPEVNDYVVVHVARLGPELPDPSDPDPPDPYEYDPEVMICVYSLNTNSWKYFYLDGVIIGCISSDQSVFVSGTAFWVAFDFAGSYQLIMYWDTKTNTLGEINVPVLVRDQDRQFDDPLIQQFGESIAYFVEDNDSHQLDIWVLKDDPIKEFYWEKKMSVSLGENVWADVLGIRNNGEPILAKLNNLISYDLHTHEPYDFIDLCDRLTPNSNHEEGFLPPFFITPFVETLLWFDID</sequence>
<dbReference type="SUPFAM" id="SSF81383">
    <property type="entry name" value="F-box domain"/>
    <property type="match status" value="1"/>
</dbReference>
<keyword evidence="3" id="KW-1185">Reference proteome</keyword>
<protein>
    <recommendedName>
        <fullName evidence="1">F-box domain-containing protein</fullName>
    </recommendedName>
</protein>
<dbReference type="InterPro" id="IPR050796">
    <property type="entry name" value="SCF_F-box_component"/>
</dbReference>
<reference evidence="2" key="2">
    <citation type="submission" date="2023-05" db="EMBL/GenBank/DDBJ databases">
        <authorList>
            <person name="Schelkunov M.I."/>
        </authorList>
    </citation>
    <scope>NUCLEOTIDE SEQUENCE</scope>
    <source>
        <strain evidence="2">Hsosn_3</strain>
        <tissue evidence="2">Leaf</tissue>
    </source>
</reference>
<organism evidence="2 3">
    <name type="scientific">Heracleum sosnowskyi</name>
    <dbReference type="NCBI Taxonomy" id="360622"/>
    <lineage>
        <taxon>Eukaryota</taxon>
        <taxon>Viridiplantae</taxon>
        <taxon>Streptophyta</taxon>
        <taxon>Embryophyta</taxon>
        <taxon>Tracheophyta</taxon>
        <taxon>Spermatophyta</taxon>
        <taxon>Magnoliopsida</taxon>
        <taxon>eudicotyledons</taxon>
        <taxon>Gunneridae</taxon>
        <taxon>Pentapetalae</taxon>
        <taxon>asterids</taxon>
        <taxon>campanulids</taxon>
        <taxon>Apiales</taxon>
        <taxon>Apiaceae</taxon>
        <taxon>Apioideae</taxon>
        <taxon>apioid superclade</taxon>
        <taxon>Tordylieae</taxon>
        <taxon>Tordyliinae</taxon>
        <taxon>Heracleum</taxon>
    </lineage>
</organism>
<comment type="caution">
    <text evidence="2">The sequence shown here is derived from an EMBL/GenBank/DDBJ whole genome shotgun (WGS) entry which is preliminary data.</text>
</comment>
<reference evidence="2" key="1">
    <citation type="submission" date="2023-02" db="EMBL/GenBank/DDBJ databases">
        <title>Genome of toxic invasive species Heracleum sosnowskyi carries increased number of genes despite the absence of recent whole-genome duplications.</title>
        <authorList>
            <person name="Schelkunov M."/>
            <person name="Shtratnikova V."/>
            <person name="Makarenko M."/>
            <person name="Klepikova A."/>
            <person name="Omelchenko D."/>
            <person name="Novikova G."/>
            <person name="Obukhova E."/>
            <person name="Bogdanov V."/>
            <person name="Penin A."/>
            <person name="Logacheva M."/>
        </authorList>
    </citation>
    <scope>NUCLEOTIDE SEQUENCE</scope>
    <source>
        <strain evidence="2">Hsosn_3</strain>
        <tissue evidence="2">Leaf</tissue>
    </source>
</reference>
<dbReference type="Gene3D" id="1.20.1280.50">
    <property type="match status" value="1"/>
</dbReference>
<dbReference type="AlphaFoldDB" id="A0AAD8HRY2"/>
<accession>A0AAD8HRY2</accession>
<dbReference type="CDD" id="cd22157">
    <property type="entry name" value="F-box_AtFBW1-like"/>
    <property type="match status" value="1"/>
</dbReference>
<dbReference type="SUPFAM" id="SSF50969">
    <property type="entry name" value="YVTN repeat-like/Quinoprotein amine dehydrogenase"/>
    <property type="match status" value="1"/>
</dbReference>
<dbReference type="EMBL" id="JAUIZM010000008">
    <property type="protein sequence ID" value="KAK1371798.1"/>
    <property type="molecule type" value="Genomic_DNA"/>
</dbReference>